<protein>
    <submittedName>
        <fullName evidence="2">Uncharacterized protein</fullName>
    </submittedName>
</protein>
<evidence type="ECO:0000313" key="2">
    <source>
        <dbReference type="EMBL" id="OXG10685.1"/>
    </source>
</evidence>
<feature type="region of interest" description="Disordered" evidence="1">
    <location>
        <begin position="127"/>
        <end position="151"/>
    </location>
</feature>
<accession>A0A854Q565</accession>
<name>A0A854Q565_CRYNE</name>
<reference evidence="2 3" key="1">
    <citation type="submission" date="2017-06" db="EMBL/GenBank/DDBJ databases">
        <title>Global population genomics of the pathogenic fungus Cryptococcus neoformans var. grubii.</title>
        <authorList>
            <person name="Cuomo C."/>
            <person name="Litvintseva A."/>
            <person name="Chen Y."/>
            <person name="Young S."/>
            <person name="Zeng Q."/>
            <person name="Chapman S."/>
            <person name="Gujja S."/>
            <person name="Saif S."/>
            <person name="Birren B."/>
        </authorList>
    </citation>
    <scope>NUCLEOTIDE SEQUENCE [LARGE SCALE GENOMIC DNA]</scope>
    <source>
        <strain evidence="2 3">Tu259-1</strain>
    </source>
</reference>
<feature type="non-terminal residue" evidence="2">
    <location>
        <position position="151"/>
    </location>
</feature>
<evidence type="ECO:0000256" key="1">
    <source>
        <dbReference type="SAM" id="MobiDB-lite"/>
    </source>
</evidence>
<gene>
    <name evidence="2" type="ORF">C361_06718</name>
</gene>
<evidence type="ECO:0000313" key="3">
    <source>
        <dbReference type="Proteomes" id="UP000199727"/>
    </source>
</evidence>
<sequence>VVAESSWYERQWWMERWCGRATEEFGSFAQGHREAGSETVYNEMAKPTTFMALLLLSLAIRWTVEMLKMEIIPISTARMDNLYSGQITSQHVLADPGWDAPISELFFSNPLRTFLSHTDLLPVLPQSSSHKPPLHTISGSENAKNPPGRPS</sequence>
<dbReference type="EMBL" id="AMKT01000101">
    <property type="protein sequence ID" value="OXG10685.1"/>
    <property type="molecule type" value="Genomic_DNA"/>
</dbReference>
<dbReference type="Proteomes" id="UP000199727">
    <property type="component" value="Unassembled WGS sequence"/>
</dbReference>
<proteinExistence type="predicted"/>
<dbReference type="AlphaFoldDB" id="A0A854Q565"/>
<comment type="caution">
    <text evidence="2">The sequence shown here is derived from an EMBL/GenBank/DDBJ whole genome shotgun (WGS) entry which is preliminary data.</text>
</comment>
<organism evidence="2 3">
    <name type="scientific">Cryptococcus neoformans Tu259-1</name>
    <dbReference type="NCBI Taxonomy" id="1230072"/>
    <lineage>
        <taxon>Eukaryota</taxon>
        <taxon>Fungi</taxon>
        <taxon>Dikarya</taxon>
        <taxon>Basidiomycota</taxon>
        <taxon>Agaricomycotina</taxon>
        <taxon>Tremellomycetes</taxon>
        <taxon>Tremellales</taxon>
        <taxon>Cryptococcaceae</taxon>
        <taxon>Cryptococcus</taxon>
        <taxon>Cryptococcus neoformans species complex</taxon>
    </lineage>
</organism>